<evidence type="ECO:0000313" key="2">
    <source>
        <dbReference type="Proteomes" id="UP001064048"/>
    </source>
</evidence>
<accession>A0ACC0JDX6</accession>
<organism evidence="1 2">
    <name type="scientific">Choristoneura fumiferana</name>
    <name type="common">Spruce budworm moth</name>
    <name type="synonym">Archips fumiferana</name>
    <dbReference type="NCBI Taxonomy" id="7141"/>
    <lineage>
        <taxon>Eukaryota</taxon>
        <taxon>Metazoa</taxon>
        <taxon>Ecdysozoa</taxon>
        <taxon>Arthropoda</taxon>
        <taxon>Hexapoda</taxon>
        <taxon>Insecta</taxon>
        <taxon>Pterygota</taxon>
        <taxon>Neoptera</taxon>
        <taxon>Endopterygota</taxon>
        <taxon>Lepidoptera</taxon>
        <taxon>Glossata</taxon>
        <taxon>Ditrysia</taxon>
        <taxon>Tortricoidea</taxon>
        <taxon>Tortricidae</taxon>
        <taxon>Tortricinae</taxon>
        <taxon>Choristoneura</taxon>
    </lineage>
</organism>
<name>A0ACC0JDX6_CHOFU</name>
<dbReference type="Proteomes" id="UP001064048">
    <property type="component" value="Chromosome 10"/>
</dbReference>
<dbReference type="EMBL" id="CM046110">
    <property type="protein sequence ID" value="KAI8422321.1"/>
    <property type="molecule type" value="Genomic_DNA"/>
</dbReference>
<sequence>MYRIPYLVLCLVAATHQHNITEFVVPDAVEVGGNAELVCEHDADGGVVVKWWWTRPGAEGPHQLYQRVDNAGGHLIAPHVDPPLNITLSGQDNNNIMLWNLQPQHSGEYLCEVTQNIVDERRSANDLVVYSPKHCKNTQITQTQLSPPPHYTELFRAQPEFILRVQRFSLGSGPLLNTTKFEGETDVQVTCEAVGVAPEPRIHITFDSKTFNTSALHGPIDGLYNVFANATVPEADLDGKEVFCDISFVLAIDVPTAMTEISTIYYSDAWLASSTTTAVPETTEAPTEIPEQRLRDVIYAGHTTITVMPIYAHTRSVLTDPIGSVMPIGR</sequence>
<comment type="caution">
    <text evidence="1">The sequence shown here is derived from an EMBL/GenBank/DDBJ whole genome shotgun (WGS) entry which is preliminary data.</text>
</comment>
<evidence type="ECO:0000313" key="1">
    <source>
        <dbReference type="EMBL" id="KAI8422321.1"/>
    </source>
</evidence>
<proteinExistence type="predicted"/>
<keyword evidence="2" id="KW-1185">Reference proteome</keyword>
<gene>
    <name evidence="1" type="ORF">MSG28_006195</name>
</gene>
<reference evidence="1 2" key="1">
    <citation type="journal article" date="2022" name="Genome Biol. Evol.">
        <title>The Spruce Budworm Genome: Reconstructing the Evolutionary History of Antifreeze Proteins.</title>
        <authorList>
            <person name="Beliveau C."/>
            <person name="Gagne P."/>
            <person name="Picq S."/>
            <person name="Vernygora O."/>
            <person name="Keeling C.I."/>
            <person name="Pinkney K."/>
            <person name="Doucet D."/>
            <person name="Wen F."/>
            <person name="Johnston J.S."/>
            <person name="Maaroufi H."/>
            <person name="Boyle B."/>
            <person name="Laroche J."/>
            <person name="Dewar K."/>
            <person name="Juretic N."/>
            <person name="Blackburn G."/>
            <person name="Nisole A."/>
            <person name="Brunet B."/>
            <person name="Brandao M."/>
            <person name="Lumley L."/>
            <person name="Duan J."/>
            <person name="Quan G."/>
            <person name="Lucarotti C.J."/>
            <person name="Roe A.D."/>
            <person name="Sperling F.A.H."/>
            <person name="Levesque R.C."/>
            <person name="Cusson M."/>
        </authorList>
    </citation>
    <scope>NUCLEOTIDE SEQUENCE [LARGE SCALE GENOMIC DNA]</scope>
    <source>
        <strain evidence="1">Glfc:IPQL:Cfum</strain>
    </source>
</reference>
<protein>
    <submittedName>
        <fullName evidence="1">Uncharacterized protein</fullName>
    </submittedName>
</protein>